<sequence length="632" mass="70546">MATVQAECASNEARLLVGAAARTAGEEARQIASEAEDERKRTAAVQEQAKRDAQAAQEQAKRLQEAANEEKKRATTAQEVANVSKKAAEEQTKVANSAKEEAERKLKEGIQPVVTPTPAEVSAAKQKVQYHEDLFHFAVAGVAGGGKSSLINAFRGLRDQDAGSAATGVTQTTLAMARYASPNMEYPYVWYDIPGAGTLTISDWQYFNTQGLYVFDCIIALFDNRFTMTDIAILTNCKRFKIPTYIVRSKADQHIRNIMWDMGYDSDDDENGDKRKKVYQAARQQFIQQTRQIVKENLENANMPDERVYIVSNESMLGVVKERQPRQVIDEIELLNDLIGEAQNRRARPAEEKLKEANVAREEAEGKLAQGIQPLVTPTPEEVSNTKSLAKYCEDLFHIAVAGTAGGGKSSLINAFRGLRNNDTGAAPTGVIETTTDIARCRDPNPDYPYVWYDVPGAGTLKIPDWLYFNSQGLYIYDCIIVLFNDRFTATEIAVLTNCRRFKIPTYIVRSKADSHIRDIMKEEGYNSDDDGGDKKKQLYQAASQKFIQQTRQNVKDNLENAKIPDQRVYIVSNETMLGVVKKERPRKVIDEIELLSDLIWVAQARRLGCSEALVATTVKKMLQSIRANSGI</sequence>
<comment type="caution">
    <text evidence="7">The sequence shown here is derived from an EMBL/GenBank/DDBJ whole genome shotgun (WGS) entry which is preliminary data.</text>
</comment>
<feature type="compositionally biased region" description="Basic and acidic residues" evidence="5">
    <location>
        <begin position="86"/>
        <end position="106"/>
    </location>
</feature>
<dbReference type="GO" id="GO:0005525">
    <property type="term" value="F:GTP binding"/>
    <property type="evidence" value="ECO:0007669"/>
    <property type="project" value="UniProtKB-KW"/>
</dbReference>
<dbReference type="GO" id="GO:0016020">
    <property type="term" value="C:membrane"/>
    <property type="evidence" value="ECO:0007669"/>
    <property type="project" value="InterPro"/>
</dbReference>
<dbReference type="PANTHER" id="PTHR32341:SF10">
    <property type="entry name" value="INTERFERON-INDUCIBLE GTPASE 5"/>
    <property type="match status" value="1"/>
</dbReference>
<dbReference type="InterPro" id="IPR051515">
    <property type="entry name" value="IRG"/>
</dbReference>
<dbReference type="InterPro" id="IPR027417">
    <property type="entry name" value="P-loop_NTPase"/>
</dbReference>
<feature type="region of interest" description="Disordered" evidence="5">
    <location>
        <begin position="25"/>
        <end position="106"/>
    </location>
</feature>
<evidence type="ECO:0000259" key="6">
    <source>
        <dbReference type="PROSITE" id="PS51716"/>
    </source>
</evidence>
<accession>A0AAD4DYY2</accession>
<dbReference type="Pfam" id="PF05049">
    <property type="entry name" value="IIGP"/>
    <property type="match status" value="2"/>
</dbReference>
<dbReference type="InterPro" id="IPR007743">
    <property type="entry name" value="Immunity-related_GTPase-like"/>
</dbReference>
<dbReference type="RefSeq" id="XP_041222041.1">
    <property type="nucleotide sequence ID" value="XM_041375580.1"/>
</dbReference>
<dbReference type="PANTHER" id="PTHR32341">
    <property type="entry name" value="INTERFERON-INDUCIBLE GTPASE"/>
    <property type="match status" value="1"/>
</dbReference>
<comment type="similarity">
    <text evidence="1">Belongs to the TRAFAC class dynamin-like GTPase superfamily. IRG family.</text>
</comment>
<evidence type="ECO:0000256" key="5">
    <source>
        <dbReference type="SAM" id="MobiDB-lite"/>
    </source>
</evidence>
<organism evidence="7 8">
    <name type="scientific">Suillus fuscotomentosus</name>
    <dbReference type="NCBI Taxonomy" id="1912939"/>
    <lineage>
        <taxon>Eukaryota</taxon>
        <taxon>Fungi</taxon>
        <taxon>Dikarya</taxon>
        <taxon>Basidiomycota</taxon>
        <taxon>Agaricomycotina</taxon>
        <taxon>Agaricomycetes</taxon>
        <taxon>Agaricomycetidae</taxon>
        <taxon>Boletales</taxon>
        <taxon>Suillineae</taxon>
        <taxon>Suillaceae</taxon>
        <taxon>Suillus</taxon>
    </lineage>
</organism>
<name>A0AAD4DYY2_9AGAM</name>
<keyword evidence="8" id="KW-1185">Reference proteome</keyword>
<dbReference type="EMBL" id="JABBWK010000055">
    <property type="protein sequence ID" value="KAG1896465.1"/>
    <property type="molecule type" value="Genomic_DNA"/>
</dbReference>
<dbReference type="Proteomes" id="UP001195769">
    <property type="component" value="Unassembled WGS sequence"/>
</dbReference>
<dbReference type="GO" id="GO:0016787">
    <property type="term" value="F:hydrolase activity"/>
    <property type="evidence" value="ECO:0007669"/>
    <property type="project" value="UniProtKB-KW"/>
</dbReference>
<dbReference type="GeneID" id="64669878"/>
<dbReference type="Gene3D" id="3.40.50.300">
    <property type="entry name" value="P-loop containing nucleotide triphosphate hydrolases"/>
    <property type="match status" value="2"/>
</dbReference>
<dbReference type="AlphaFoldDB" id="A0AAD4DYY2"/>
<dbReference type="PROSITE" id="PS51716">
    <property type="entry name" value="G_IRG"/>
    <property type="match status" value="2"/>
</dbReference>
<evidence type="ECO:0000313" key="7">
    <source>
        <dbReference type="EMBL" id="KAG1896465.1"/>
    </source>
</evidence>
<evidence type="ECO:0000256" key="1">
    <source>
        <dbReference type="ARBA" id="ARBA00005429"/>
    </source>
</evidence>
<dbReference type="InterPro" id="IPR030385">
    <property type="entry name" value="G_IRG_dom"/>
</dbReference>
<gene>
    <name evidence="7" type="ORF">F5891DRAFT_958660</name>
</gene>
<evidence type="ECO:0000256" key="4">
    <source>
        <dbReference type="ARBA" id="ARBA00023134"/>
    </source>
</evidence>
<protein>
    <submittedName>
        <fullName evidence="7">P-loop containing nucleoside triphosphate hydrolase protein</fullName>
    </submittedName>
</protein>
<evidence type="ECO:0000313" key="8">
    <source>
        <dbReference type="Proteomes" id="UP001195769"/>
    </source>
</evidence>
<feature type="compositionally biased region" description="Basic and acidic residues" evidence="5">
    <location>
        <begin position="48"/>
        <end position="73"/>
    </location>
</feature>
<feature type="domain" description="IRG-type G" evidence="6">
    <location>
        <begin position="133"/>
        <end position="331"/>
    </location>
</feature>
<dbReference type="SUPFAM" id="SSF52540">
    <property type="entry name" value="P-loop containing nucleoside triphosphate hydrolases"/>
    <property type="match status" value="2"/>
</dbReference>
<proteinExistence type="inferred from homology"/>
<keyword evidence="3 7" id="KW-0378">Hydrolase</keyword>
<feature type="domain" description="IRG-type G" evidence="6">
    <location>
        <begin position="395"/>
        <end position="589"/>
    </location>
</feature>
<reference evidence="7" key="1">
    <citation type="journal article" date="2020" name="New Phytol.">
        <title>Comparative genomics reveals dynamic genome evolution in host specialist ectomycorrhizal fungi.</title>
        <authorList>
            <person name="Lofgren L.A."/>
            <person name="Nguyen N.H."/>
            <person name="Vilgalys R."/>
            <person name="Ruytinx J."/>
            <person name="Liao H.L."/>
            <person name="Branco S."/>
            <person name="Kuo A."/>
            <person name="LaButti K."/>
            <person name="Lipzen A."/>
            <person name="Andreopoulos W."/>
            <person name="Pangilinan J."/>
            <person name="Riley R."/>
            <person name="Hundley H."/>
            <person name="Na H."/>
            <person name="Barry K."/>
            <person name="Grigoriev I.V."/>
            <person name="Stajich J.E."/>
            <person name="Kennedy P.G."/>
        </authorList>
    </citation>
    <scope>NUCLEOTIDE SEQUENCE</scope>
    <source>
        <strain evidence="7">FC203</strain>
    </source>
</reference>
<keyword evidence="4" id="KW-0342">GTP-binding</keyword>
<evidence type="ECO:0000256" key="3">
    <source>
        <dbReference type="ARBA" id="ARBA00022801"/>
    </source>
</evidence>
<keyword evidence="2" id="KW-0547">Nucleotide-binding</keyword>
<evidence type="ECO:0000256" key="2">
    <source>
        <dbReference type="ARBA" id="ARBA00022741"/>
    </source>
</evidence>